<protein>
    <submittedName>
        <fullName evidence="3">Uncharacterized protein</fullName>
    </submittedName>
</protein>
<evidence type="ECO:0000313" key="2">
    <source>
        <dbReference type="EMBL" id="CAB4163699.1"/>
    </source>
</evidence>
<name>A0A6J5RCC2_9CAUD</name>
<gene>
    <name evidence="3" type="ORF">UFOVP1222_26</name>
    <name evidence="1" type="ORF">UFOVP477_43</name>
    <name evidence="2" type="ORF">UFOVP798_47</name>
</gene>
<proteinExistence type="predicted"/>
<dbReference type="EMBL" id="LR796752">
    <property type="protein sequence ID" value="CAB4163699.1"/>
    <property type="molecule type" value="Genomic_DNA"/>
</dbReference>
<dbReference type="EMBL" id="LR796455">
    <property type="protein sequence ID" value="CAB4145798.1"/>
    <property type="molecule type" value="Genomic_DNA"/>
</dbReference>
<evidence type="ECO:0000313" key="1">
    <source>
        <dbReference type="EMBL" id="CAB4145798.1"/>
    </source>
</evidence>
<organism evidence="3">
    <name type="scientific">uncultured Caudovirales phage</name>
    <dbReference type="NCBI Taxonomy" id="2100421"/>
    <lineage>
        <taxon>Viruses</taxon>
        <taxon>Duplodnaviria</taxon>
        <taxon>Heunggongvirae</taxon>
        <taxon>Uroviricota</taxon>
        <taxon>Caudoviricetes</taxon>
        <taxon>Peduoviridae</taxon>
        <taxon>Maltschvirus</taxon>
        <taxon>Maltschvirus maltsch</taxon>
    </lineage>
</organism>
<accession>A0A6J5RCC2</accession>
<sequence>MLGIKLVMNVGFGKKNSATIDRINPNKGYIKSNIAVISHMANRIKSNATSEEIKKTYQWLKKNENNHRIHKVHNRTRKTFNKKVK</sequence>
<evidence type="ECO:0000313" key="3">
    <source>
        <dbReference type="EMBL" id="CAB4191408.1"/>
    </source>
</evidence>
<dbReference type="EMBL" id="LR797167">
    <property type="protein sequence ID" value="CAB4191408.1"/>
    <property type="molecule type" value="Genomic_DNA"/>
</dbReference>
<dbReference type="Gene3D" id="3.30.40.220">
    <property type="match status" value="1"/>
</dbReference>
<reference evidence="3" key="1">
    <citation type="submission" date="2020-05" db="EMBL/GenBank/DDBJ databases">
        <authorList>
            <person name="Chiriac C."/>
            <person name="Salcher M."/>
            <person name="Ghai R."/>
            <person name="Kavagutti S V."/>
        </authorList>
    </citation>
    <scope>NUCLEOTIDE SEQUENCE</scope>
</reference>